<dbReference type="InterPro" id="IPR050570">
    <property type="entry name" value="Cell_wall_metabolism_enzyme"/>
</dbReference>
<feature type="compositionally biased region" description="Polar residues" evidence="1">
    <location>
        <begin position="108"/>
        <end position="125"/>
    </location>
</feature>
<keyword evidence="3" id="KW-0378">Hydrolase</keyword>
<proteinExistence type="predicted"/>
<dbReference type="PANTHER" id="PTHR21666">
    <property type="entry name" value="PEPTIDASE-RELATED"/>
    <property type="match status" value="1"/>
</dbReference>
<feature type="compositionally biased region" description="Basic and acidic residues" evidence="1">
    <location>
        <begin position="18"/>
        <end position="27"/>
    </location>
</feature>
<dbReference type="InterPro" id="IPR011055">
    <property type="entry name" value="Dup_hybrid_motif"/>
</dbReference>
<feature type="region of interest" description="Disordered" evidence="1">
    <location>
        <begin position="1"/>
        <end position="56"/>
    </location>
</feature>
<dbReference type="PANTHER" id="PTHR21666:SF270">
    <property type="entry name" value="MUREIN HYDROLASE ACTIVATOR ENVC"/>
    <property type="match status" value="1"/>
</dbReference>
<gene>
    <name evidence="3" type="ORF">AB0I48_19430</name>
</gene>
<accession>A0ABV3FWD2</accession>
<dbReference type="InterPro" id="IPR016047">
    <property type="entry name" value="M23ase_b-sheet_dom"/>
</dbReference>
<feature type="region of interest" description="Disordered" evidence="1">
    <location>
        <begin position="80"/>
        <end position="183"/>
    </location>
</feature>
<feature type="domain" description="M23ase beta-sheet core" evidence="2">
    <location>
        <begin position="310"/>
        <end position="405"/>
    </location>
</feature>
<dbReference type="Gene3D" id="2.70.70.10">
    <property type="entry name" value="Glucose Permease (Domain IIA)"/>
    <property type="match status" value="1"/>
</dbReference>
<keyword evidence="4" id="KW-1185">Reference proteome</keyword>
<reference evidence="3 4" key="1">
    <citation type="submission" date="2024-06" db="EMBL/GenBank/DDBJ databases">
        <title>The Natural Products Discovery Center: Release of the First 8490 Sequenced Strains for Exploring Actinobacteria Biosynthetic Diversity.</title>
        <authorList>
            <person name="Kalkreuter E."/>
            <person name="Kautsar S.A."/>
            <person name="Yang D."/>
            <person name="Bader C.D."/>
            <person name="Teijaro C.N."/>
            <person name="Fluegel L."/>
            <person name="Davis C.M."/>
            <person name="Simpson J.R."/>
            <person name="Lauterbach L."/>
            <person name="Steele A.D."/>
            <person name="Gui C."/>
            <person name="Meng S."/>
            <person name="Li G."/>
            <person name="Viehrig K."/>
            <person name="Ye F."/>
            <person name="Su P."/>
            <person name="Kiefer A.F."/>
            <person name="Nichols A."/>
            <person name="Cepeda A.J."/>
            <person name="Yan W."/>
            <person name="Fan B."/>
            <person name="Jiang Y."/>
            <person name="Adhikari A."/>
            <person name="Zheng C.-J."/>
            <person name="Schuster L."/>
            <person name="Cowan T.M."/>
            <person name="Smanski M.J."/>
            <person name="Chevrette M.G."/>
            <person name="De Carvalho L.P.S."/>
            <person name="Shen B."/>
        </authorList>
    </citation>
    <scope>NUCLEOTIDE SEQUENCE [LARGE SCALE GENOMIC DNA]</scope>
    <source>
        <strain evidence="3 4">NPDC050403</strain>
    </source>
</reference>
<name>A0ABV3FWD2_9NOCA</name>
<comment type="caution">
    <text evidence="3">The sequence shown here is derived from an EMBL/GenBank/DDBJ whole genome shotgun (WGS) entry which is preliminary data.</text>
</comment>
<organism evidence="3 4">
    <name type="scientific">Nocardia aurea</name>
    <dbReference type="NCBI Taxonomy" id="2144174"/>
    <lineage>
        <taxon>Bacteria</taxon>
        <taxon>Bacillati</taxon>
        <taxon>Actinomycetota</taxon>
        <taxon>Actinomycetes</taxon>
        <taxon>Mycobacteriales</taxon>
        <taxon>Nocardiaceae</taxon>
        <taxon>Nocardia</taxon>
    </lineage>
</organism>
<evidence type="ECO:0000259" key="2">
    <source>
        <dbReference type="Pfam" id="PF01551"/>
    </source>
</evidence>
<evidence type="ECO:0000313" key="4">
    <source>
        <dbReference type="Proteomes" id="UP001551695"/>
    </source>
</evidence>
<protein>
    <submittedName>
        <fullName evidence="3">M23 family metallopeptidase</fullName>
        <ecNumber evidence="3">3.4.-.-</ecNumber>
    </submittedName>
</protein>
<dbReference type="EC" id="3.4.-.-" evidence="3"/>
<dbReference type="CDD" id="cd12797">
    <property type="entry name" value="M23_peptidase"/>
    <property type="match status" value="1"/>
</dbReference>
<dbReference type="Proteomes" id="UP001551695">
    <property type="component" value="Unassembled WGS sequence"/>
</dbReference>
<dbReference type="EMBL" id="JBFAKC010000008">
    <property type="protein sequence ID" value="MEV0709740.1"/>
    <property type="molecule type" value="Genomic_DNA"/>
</dbReference>
<evidence type="ECO:0000313" key="3">
    <source>
        <dbReference type="EMBL" id="MEV0709740.1"/>
    </source>
</evidence>
<sequence length="421" mass="43905">MINRSTLAPGNRARSGHRYRDDNEPFPHADQSGRTFPSNHRYAPAAGGAAAGAGAGYDAQHDGGPYTGTCDTGQWAANTDWSQQNSWTDGGAWSSGDAWTPDADGAWSAQTDDSWTPDSNASWTPDSDGAWTPEADGRWATTDQGWTPDADGSWTPEPVDPDAVAAPAFIPGKGTNRRGGAHRMPAPPAAFKGRAAVVAVAAGAVVAAGQAAFASPDQPSSTIDYEASGQIHEIAAQSVSLADPSLDPDSPQVLNVSAPANLGQFNDMLQKGQKFADDLAAQEAAKLRPLFTKFAAGTYTSGFGARWGVQHLGIDIAGPIGTPIYAVADGTVIESGPAAGFGMWVRLLHDDGTVTIYGHIDTSTVEQGERVMAGDQIATIGNRGFSTGPHCHFEVWLNGTDKVDPLPWLATRGISLGPRGD</sequence>
<dbReference type="Pfam" id="PF01551">
    <property type="entry name" value="Peptidase_M23"/>
    <property type="match status" value="1"/>
</dbReference>
<dbReference type="RefSeq" id="WP_357785468.1">
    <property type="nucleotide sequence ID" value="NZ_JBFAKC010000008.1"/>
</dbReference>
<evidence type="ECO:0000256" key="1">
    <source>
        <dbReference type="SAM" id="MobiDB-lite"/>
    </source>
</evidence>
<dbReference type="SUPFAM" id="SSF51261">
    <property type="entry name" value="Duplicated hybrid motif"/>
    <property type="match status" value="1"/>
</dbReference>
<dbReference type="GO" id="GO:0016787">
    <property type="term" value="F:hydrolase activity"/>
    <property type="evidence" value="ECO:0007669"/>
    <property type="project" value="UniProtKB-KW"/>
</dbReference>